<sequence length="405" mass="43041">PEPRPAISLPAGLKEWHSYALVVPHNQRIHSATPGDAQQTQHSTAATAAAAPRNVYCSRERLASRSWTRAQRNSRSEATETMRRAVLRAATRRRRRRNFSDALPAASGGVGVSPAVRDQTQFEQLRAEAFARRSRPDMAALVKCGSLHEAVAEVVSAKMSRAASDTRLPRGALRQLLWDALRGDERVGADVAAIIKRDPAATTHLQTIAYLKGFHAVQAQRAAHVFWKAGGFENDHVAFAIQDRINELFAVCVHPGAQIGGGCFIDHATSVVIGETATIGRDCTILHGVTLGGTGKARTKRHPSIGDRVTLGVGATIVGDIRIGDDVTVAAQAVVSVDVPPGMTVVGTNNLLDPAKLAARVREAPDVWAFDPELHLVAPDSDAGAAAWHGGKGVGSQGGGRKETS</sequence>
<accession>A0A8J2SKH3</accession>
<evidence type="ECO:0000256" key="6">
    <source>
        <dbReference type="ARBA" id="ARBA00023315"/>
    </source>
</evidence>
<dbReference type="PANTHER" id="PTHR42811">
    <property type="entry name" value="SERINE ACETYLTRANSFERASE"/>
    <property type="match status" value="1"/>
</dbReference>
<evidence type="ECO:0000256" key="8">
    <source>
        <dbReference type="SAM" id="MobiDB-lite"/>
    </source>
</evidence>
<feature type="domain" description="Serine acetyltransferase N-terminal" evidence="9">
    <location>
        <begin position="123"/>
        <end position="219"/>
    </location>
</feature>
<dbReference type="Gene3D" id="2.160.10.10">
    <property type="entry name" value="Hexapeptide repeat proteins"/>
    <property type="match status" value="1"/>
</dbReference>
<evidence type="ECO:0000256" key="7">
    <source>
        <dbReference type="ARBA" id="ARBA00049486"/>
    </source>
</evidence>
<dbReference type="InterPro" id="IPR010493">
    <property type="entry name" value="Ser_AcTrfase_N"/>
</dbReference>
<dbReference type="Proteomes" id="UP000789595">
    <property type="component" value="Unassembled WGS sequence"/>
</dbReference>
<comment type="caution">
    <text evidence="10">The sequence shown here is derived from an EMBL/GenBank/DDBJ whole genome shotgun (WGS) entry which is preliminary data.</text>
</comment>
<evidence type="ECO:0000313" key="11">
    <source>
        <dbReference type="Proteomes" id="UP000789595"/>
    </source>
</evidence>
<keyword evidence="11" id="KW-1185">Reference proteome</keyword>
<evidence type="ECO:0000256" key="5">
    <source>
        <dbReference type="ARBA" id="ARBA00022679"/>
    </source>
</evidence>
<evidence type="ECO:0000256" key="2">
    <source>
        <dbReference type="ARBA" id="ARBA00007274"/>
    </source>
</evidence>
<feature type="region of interest" description="Disordered" evidence="8">
    <location>
        <begin position="88"/>
        <end position="113"/>
    </location>
</feature>
<keyword evidence="5" id="KW-0808">Transferase</keyword>
<feature type="non-terminal residue" evidence="10">
    <location>
        <position position="1"/>
    </location>
</feature>
<feature type="compositionally biased region" description="Low complexity" evidence="8">
    <location>
        <begin position="37"/>
        <end position="51"/>
    </location>
</feature>
<dbReference type="InterPro" id="IPR001451">
    <property type="entry name" value="Hexapep"/>
</dbReference>
<dbReference type="EC" id="2.3.1.30" evidence="3"/>
<dbReference type="Gene3D" id="1.10.3130.10">
    <property type="entry name" value="serine acetyltransferase, domain 1"/>
    <property type="match status" value="1"/>
</dbReference>
<dbReference type="InterPro" id="IPR042122">
    <property type="entry name" value="Ser_AcTrfase_N_sf"/>
</dbReference>
<dbReference type="PROSITE" id="PS00101">
    <property type="entry name" value="HEXAPEP_TRANSFERASES"/>
    <property type="match status" value="1"/>
</dbReference>
<protein>
    <recommendedName>
        <fullName evidence="3">serine O-acetyltransferase</fullName>
        <ecNumber evidence="3">2.3.1.30</ecNumber>
    </recommendedName>
</protein>
<dbReference type="OrthoDB" id="25818at2759"/>
<dbReference type="InterPro" id="IPR011004">
    <property type="entry name" value="Trimer_LpxA-like_sf"/>
</dbReference>
<comment type="pathway">
    <text evidence="1">Amino-acid biosynthesis; L-cysteine biosynthesis; L-cysteine from L-serine: step 1/2.</text>
</comment>
<organism evidence="10 11">
    <name type="scientific">Pelagomonas calceolata</name>
    <dbReference type="NCBI Taxonomy" id="35677"/>
    <lineage>
        <taxon>Eukaryota</taxon>
        <taxon>Sar</taxon>
        <taxon>Stramenopiles</taxon>
        <taxon>Ochrophyta</taxon>
        <taxon>Pelagophyceae</taxon>
        <taxon>Pelagomonadales</taxon>
        <taxon>Pelagomonadaceae</taxon>
        <taxon>Pelagomonas</taxon>
    </lineage>
</organism>
<dbReference type="GO" id="GO:0005737">
    <property type="term" value="C:cytoplasm"/>
    <property type="evidence" value="ECO:0007669"/>
    <property type="project" value="InterPro"/>
</dbReference>
<dbReference type="AlphaFoldDB" id="A0A8J2SKH3"/>
<dbReference type="CDD" id="cd03354">
    <property type="entry name" value="LbH_SAT"/>
    <property type="match status" value="1"/>
</dbReference>
<reference evidence="10" key="1">
    <citation type="submission" date="2021-11" db="EMBL/GenBank/DDBJ databases">
        <authorList>
            <consortium name="Genoscope - CEA"/>
            <person name="William W."/>
        </authorList>
    </citation>
    <scope>NUCLEOTIDE SEQUENCE</scope>
</reference>
<proteinExistence type="inferred from homology"/>
<gene>
    <name evidence="10" type="ORF">PECAL_2P24510</name>
</gene>
<dbReference type="GO" id="GO:0009001">
    <property type="term" value="F:serine O-acetyltransferase activity"/>
    <property type="evidence" value="ECO:0007669"/>
    <property type="project" value="UniProtKB-EC"/>
</dbReference>
<feature type="region of interest" description="Disordered" evidence="8">
    <location>
        <begin position="384"/>
        <end position="405"/>
    </location>
</feature>
<feature type="compositionally biased region" description="Gly residues" evidence="8">
    <location>
        <begin position="390"/>
        <end position="399"/>
    </location>
</feature>
<dbReference type="FunFam" id="2.160.10.10:FF:000007">
    <property type="entry name" value="Serine acetyltransferase"/>
    <property type="match status" value="1"/>
</dbReference>
<name>A0A8J2SKH3_9STRA</name>
<keyword evidence="4" id="KW-0028">Amino-acid biosynthesis</keyword>
<comment type="catalytic activity">
    <reaction evidence="7">
        <text>L-serine + acetyl-CoA = O-acetyl-L-serine + CoA</text>
        <dbReference type="Rhea" id="RHEA:24560"/>
        <dbReference type="ChEBI" id="CHEBI:33384"/>
        <dbReference type="ChEBI" id="CHEBI:57287"/>
        <dbReference type="ChEBI" id="CHEBI:57288"/>
        <dbReference type="ChEBI" id="CHEBI:58340"/>
        <dbReference type="EC" id="2.3.1.30"/>
    </reaction>
</comment>
<evidence type="ECO:0000313" key="10">
    <source>
        <dbReference type="EMBL" id="CAH0369331.1"/>
    </source>
</evidence>
<dbReference type="Pfam" id="PF06426">
    <property type="entry name" value="SATase_N"/>
    <property type="match status" value="1"/>
</dbReference>
<feature type="region of interest" description="Disordered" evidence="8">
    <location>
        <begin position="30"/>
        <end position="52"/>
    </location>
</feature>
<dbReference type="SUPFAM" id="SSF51161">
    <property type="entry name" value="Trimeric LpxA-like enzymes"/>
    <property type="match status" value="1"/>
</dbReference>
<dbReference type="Pfam" id="PF00132">
    <property type="entry name" value="Hexapep"/>
    <property type="match status" value="1"/>
</dbReference>
<evidence type="ECO:0000259" key="9">
    <source>
        <dbReference type="SMART" id="SM00971"/>
    </source>
</evidence>
<dbReference type="SMART" id="SM00971">
    <property type="entry name" value="SATase_N"/>
    <property type="match status" value="1"/>
</dbReference>
<evidence type="ECO:0000256" key="3">
    <source>
        <dbReference type="ARBA" id="ARBA00013266"/>
    </source>
</evidence>
<evidence type="ECO:0000256" key="4">
    <source>
        <dbReference type="ARBA" id="ARBA00022605"/>
    </source>
</evidence>
<comment type="similarity">
    <text evidence="2">Belongs to the transferase hexapeptide repeat family.</text>
</comment>
<dbReference type="UniPathway" id="UPA00136">
    <property type="reaction ID" value="UER00199"/>
</dbReference>
<evidence type="ECO:0000256" key="1">
    <source>
        <dbReference type="ARBA" id="ARBA00004876"/>
    </source>
</evidence>
<keyword evidence="6" id="KW-0012">Acyltransferase</keyword>
<dbReference type="InterPro" id="IPR045304">
    <property type="entry name" value="LbH_SAT"/>
</dbReference>
<dbReference type="GO" id="GO:0006535">
    <property type="term" value="P:cysteine biosynthetic process from serine"/>
    <property type="evidence" value="ECO:0007669"/>
    <property type="project" value="InterPro"/>
</dbReference>
<dbReference type="EMBL" id="CAKKNE010000002">
    <property type="protein sequence ID" value="CAH0369331.1"/>
    <property type="molecule type" value="Genomic_DNA"/>
</dbReference>
<dbReference type="InterPro" id="IPR018357">
    <property type="entry name" value="Hexapep_transf_CS"/>
</dbReference>